<name>A0ACB8FF08_9SAUR</name>
<dbReference type="Proteomes" id="UP000827872">
    <property type="component" value="Linkage Group LG09"/>
</dbReference>
<organism evidence="1 2">
    <name type="scientific">Sphaerodactylus townsendi</name>
    <dbReference type="NCBI Taxonomy" id="933632"/>
    <lineage>
        <taxon>Eukaryota</taxon>
        <taxon>Metazoa</taxon>
        <taxon>Chordata</taxon>
        <taxon>Craniata</taxon>
        <taxon>Vertebrata</taxon>
        <taxon>Euteleostomi</taxon>
        <taxon>Lepidosauria</taxon>
        <taxon>Squamata</taxon>
        <taxon>Bifurcata</taxon>
        <taxon>Gekkota</taxon>
        <taxon>Sphaerodactylidae</taxon>
        <taxon>Sphaerodactylus</taxon>
    </lineage>
</organism>
<dbReference type="EMBL" id="CM037622">
    <property type="protein sequence ID" value="KAH8003875.1"/>
    <property type="molecule type" value="Genomic_DNA"/>
</dbReference>
<accession>A0ACB8FF08</accession>
<comment type="caution">
    <text evidence="1">The sequence shown here is derived from an EMBL/GenBank/DDBJ whole genome shotgun (WGS) entry which is preliminary data.</text>
</comment>
<keyword evidence="2" id="KW-1185">Reference proteome</keyword>
<protein>
    <submittedName>
        <fullName evidence="1">Uncharacterized protein</fullName>
    </submittedName>
</protein>
<gene>
    <name evidence="1" type="ORF">K3G42_025049</name>
</gene>
<proteinExistence type="predicted"/>
<sequence length="163" mass="17720">MGAIRLVFLFLLFSSLFLSLPFPDGHEIGLTLLLWPSLGWANKGLSGNRLTMDSLQCPLFRGRPIVIGGESRSLDFPSHTVPSPEVSRGSSDSCKGLTAAGFLLWPVFRSSLLAQAHFPSEACQALKLLWVYFLALAALPIASCWSCLPQQCLGKAVPCWSLL</sequence>
<reference evidence="1" key="1">
    <citation type="submission" date="2021-08" db="EMBL/GenBank/DDBJ databases">
        <title>The first chromosome-level gecko genome reveals the dynamic sex chromosomes of Neotropical dwarf geckos (Sphaerodactylidae: Sphaerodactylus).</title>
        <authorList>
            <person name="Pinto B.J."/>
            <person name="Keating S.E."/>
            <person name="Gamble T."/>
        </authorList>
    </citation>
    <scope>NUCLEOTIDE SEQUENCE</scope>
    <source>
        <strain evidence="1">TG3544</strain>
    </source>
</reference>
<evidence type="ECO:0000313" key="2">
    <source>
        <dbReference type="Proteomes" id="UP000827872"/>
    </source>
</evidence>
<evidence type="ECO:0000313" key="1">
    <source>
        <dbReference type="EMBL" id="KAH8003875.1"/>
    </source>
</evidence>